<evidence type="ECO:0000313" key="3">
    <source>
        <dbReference type="Proteomes" id="UP000191448"/>
    </source>
</evidence>
<dbReference type="InterPro" id="IPR029044">
    <property type="entry name" value="Nucleotide-diphossugar_trans"/>
</dbReference>
<dbReference type="SUPFAM" id="SSF53448">
    <property type="entry name" value="Nucleotide-diphospho-sugar transferases"/>
    <property type="match status" value="1"/>
</dbReference>
<keyword evidence="2" id="KW-0328">Glycosyltransferase</keyword>
<dbReference type="GO" id="GO:0016758">
    <property type="term" value="F:hexosyltransferase activity"/>
    <property type="evidence" value="ECO:0007669"/>
    <property type="project" value="UniProtKB-ARBA"/>
</dbReference>
<name>A0A1V4SYQ2_9CLOT</name>
<dbReference type="AlphaFoldDB" id="A0A1V4SYQ2"/>
<evidence type="ECO:0000259" key="1">
    <source>
        <dbReference type="Pfam" id="PF00535"/>
    </source>
</evidence>
<organism evidence="2 3">
    <name type="scientific">Clostridium thermobutyricum DSM 4928</name>
    <dbReference type="NCBI Taxonomy" id="1121339"/>
    <lineage>
        <taxon>Bacteria</taxon>
        <taxon>Bacillati</taxon>
        <taxon>Bacillota</taxon>
        <taxon>Clostridia</taxon>
        <taxon>Eubacteriales</taxon>
        <taxon>Clostridiaceae</taxon>
        <taxon>Clostridium</taxon>
    </lineage>
</organism>
<sequence>MLSIIIPIYNTEKYVKECLESLLNENIECEIILVNDGSTDGSYLQVKEYLDRDNIKYFYQENSGVSKARNFALSKATGDYIMFVDSDDVIKKGALKLISEKIKRYNPDGIIYGNRKFDSKGTISIDKLDFLEEDKIYSSDEILKYVFNLKIRGFVSDKIFKRSIWIDNNIKFDNKKYCEDWYPITLCIEESNKIIAINDDIHFYRQHDESAMHTKDMKLAIGYNEAVHDILNRFENKVNNESVYTFKGNTFGEIISAYNENYTGDSIYNDFKKEGFLCINFNETLHILLNSEVSNRNKLAIILWKLRLYRFIKKVAWKK</sequence>
<dbReference type="PANTHER" id="PTHR22916:SF3">
    <property type="entry name" value="UDP-GLCNAC:BETAGAL BETA-1,3-N-ACETYLGLUCOSAMINYLTRANSFERASE-LIKE PROTEIN 1"/>
    <property type="match status" value="1"/>
</dbReference>
<dbReference type="EC" id="2.4.-.-" evidence="2"/>
<proteinExistence type="predicted"/>
<dbReference type="RefSeq" id="WP_080021623.1">
    <property type="nucleotide sequence ID" value="NZ_LTAY01000015.1"/>
</dbReference>
<feature type="domain" description="Glycosyltransferase 2-like" evidence="1">
    <location>
        <begin position="3"/>
        <end position="123"/>
    </location>
</feature>
<keyword evidence="2" id="KW-0808">Transferase</keyword>
<dbReference type="Proteomes" id="UP000191448">
    <property type="component" value="Unassembled WGS sequence"/>
</dbReference>
<dbReference type="CDD" id="cd00761">
    <property type="entry name" value="Glyco_tranf_GTA_type"/>
    <property type="match status" value="1"/>
</dbReference>
<comment type="caution">
    <text evidence="2">The sequence shown here is derived from an EMBL/GenBank/DDBJ whole genome shotgun (WGS) entry which is preliminary data.</text>
</comment>
<protein>
    <submittedName>
        <fullName evidence="2">Putative glycosyltransferase EpsJ</fullName>
        <ecNumber evidence="2">2.4.-.-</ecNumber>
    </submittedName>
</protein>
<dbReference type="OrthoDB" id="9807674at2"/>
<accession>A0A1V4SYQ2</accession>
<reference evidence="2 3" key="1">
    <citation type="submission" date="2016-02" db="EMBL/GenBank/DDBJ databases">
        <title>Genome sequence of Clostridium thermobutyricum DSM 4928.</title>
        <authorList>
            <person name="Poehlein A."/>
            <person name="Daniel R."/>
        </authorList>
    </citation>
    <scope>NUCLEOTIDE SEQUENCE [LARGE SCALE GENOMIC DNA]</scope>
    <source>
        <strain evidence="2 3">DSM 4928</strain>
    </source>
</reference>
<dbReference type="InterPro" id="IPR001173">
    <property type="entry name" value="Glyco_trans_2-like"/>
</dbReference>
<gene>
    <name evidence="2" type="primary">epsJ_2</name>
    <name evidence="2" type="ORF">CLTHE_02360</name>
</gene>
<dbReference type="Gene3D" id="3.90.550.10">
    <property type="entry name" value="Spore Coat Polysaccharide Biosynthesis Protein SpsA, Chain A"/>
    <property type="match status" value="1"/>
</dbReference>
<evidence type="ECO:0000313" key="2">
    <source>
        <dbReference type="EMBL" id="OPX50379.1"/>
    </source>
</evidence>
<dbReference type="PANTHER" id="PTHR22916">
    <property type="entry name" value="GLYCOSYLTRANSFERASE"/>
    <property type="match status" value="1"/>
</dbReference>
<dbReference type="Pfam" id="PF00535">
    <property type="entry name" value="Glycos_transf_2"/>
    <property type="match status" value="1"/>
</dbReference>
<dbReference type="EMBL" id="LTAY01000015">
    <property type="protein sequence ID" value="OPX50379.1"/>
    <property type="molecule type" value="Genomic_DNA"/>
</dbReference>